<feature type="region of interest" description="Disordered" evidence="2">
    <location>
        <begin position="1"/>
        <end position="108"/>
    </location>
</feature>
<dbReference type="InterPro" id="IPR007701">
    <property type="entry name" value="Interferon-rel_develop_reg_N"/>
</dbReference>
<feature type="compositionally biased region" description="Basic residues" evidence="2">
    <location>
        <begin position="66"/>
        <end position="78"/>
    </location>
</feature>
<evidence type="ECO:0000313" key="4">
    <source>
        <dbReference type="EMBL" id="CAK7225970.1"/>
    </source>
</evidence>
<feature type="compositionally biased region" description="Basic and acidic residues" evidence="2">
    <location>
        <begin position="1"/>
        <end position="14"/>
    </location>
</feature>
<gene>
    <name evidence="4" type="ORF">SEUCBS140593_006083</name>
</gene>
<feature type="domain" description="Interferon-related developmental regulator N-terminal" evidence="3">
    <location>
        <begin position="389"/>
        <end position="482"/>
    </location>
</feature>
<dbReference type="Proteomes" id="UP001642482">
    <property type="component" value="Unassembled WGS sequence"/>
</dbReference>
<comment type="similarity">
    <text evidence="1">Belongs to the IFRD family.</text>
</comment>
<evidence type="ECO:0000313" key="5">
    <source>
        <dbReference type="Proteomes" id="UP001642482"/>
    </source>
</evidence>
<proteinExistence type="inferred from homology"/>
<dbReference type="InterPro" id="IPR016024">
    <property type="entry name" value="ARM-type_fold"/>
</dbReference>
<feature type="region of interest" description="Disordered" evidence="2">
    <location>
        <begin position="298"/>
        <end position="380"/>
    </location>
</feature>
<feature type="compositionally biased region" description="Low complexity" evidence="2">
    <location>
        <begin position="28"/>
        <end position="48"/>
    </location>
</feature>
<feature type="compositionally biased region" description="Acidic residues" evidence="2">
    <location>
        <begin position="91"/>
        <end position="108"/>
    </location>
</feature>
<feature type="compositionally biased region" description="Acidic residues" evidence="2">
    <location>
        <begin position="306"/>
        <end position="325"/>
    </location>
</feature>
<feature type="compositionally biased region" description="Basic residues" evidence="2">
    <location>
        <begin position="336"/>
        <end position="346"/>
    </location>
</feature>
<sequence length="632" mass="69509">MHDMRKKALNESLKKTSRKARNRPDSLAGSNNSSRQASNANSRAGSRYASEDEDSGLSSAVSNLRLKGHSPAKAKAAHKIMASNEYSSTNDESDSDSEDEDDEMEELDDEDLIENAQLWQANFRGVLATLEDRKANGQDRAKSLIKYRRLLRVIYSSEAVAKSLSSILEQLLKSVRKGAGGPGGEKQVALECLSLTMLSCDSDVDAMNILEQTFTSVKHLVADPDTDETDKSTALQTLAVLVAFGSGLSSTGYDMLDFFLKIVESDGASISSPDSGAVVTAAIHSWNFMSSLFMPAEPESTNLGLDDGEEADIENNDDDDEDDENMANSLMPKQKATSRKSRRKAKAANLPRESDEESEQSEPSEQESDQSSDFGSERSLDEKEGYFELQGQRALDAFLEQLESTDSDVLASAGSAIALIYEASRSQEEITGRPLELQQDPLEVVEQFKELCNLSTRSVKSIKRQDRREIKDIFRQLIASLEYGVGPEYAPHAHKSRAAGQKQGGSRLGESLNNSDDDTYDYNGSGVKDFEVDSGGYNKRVIVGDKSMPITTWRAGVRVDTFRAILGEGMTVHMLRNRKVRNMVWANRLRKIVPASAKDNSKDKRKKSLKSKVAKGEKKKKKAGITELMNGS</sequence>
<evidence type="ECO:0000259" key="3">
    <source>
        <dbReference type="Pfam" id="PF05004"/>
    </source>
</evidence>
<feature type="compositionally biased region" description="Basic residues" evidence="2">
    <location>
        <begin position="603"/>
        <end position="623"/>
    </location>
</feature>
<name>A0ABP0C1V4_9PEZI</name>
<feature type="region of interest" description="Disordered" evidence="2">
    <location>
        <begin position="594"/>
        <end position="632"/>
    </location>
</feature>
<dbReference type="Pfam" id="PF05004">
    <property type="entry name" value="IFRD"/>
    <property type="match status" value="2"/>
</dbReference>
<feature type="domain" description="Interferon-related developmental regulator N-terminal" evidence="3">
    <location>
        <begin position="88"/>
        <end position="293"/>
    </location>
</feature>
<feature type="region of interest" description="Disordered" evidence="2">
    <location>
        <begin position="492"/>
        <end position="520"/>
    </location>
</feature>
<reference evidence="4 5" key="1">
    <citation type="submission" date="2024-01" db="EMBL/GenBank/DDBJ databases">
        <authorList>
            <person name="Allen C."/>
            <person name="Tagirdzhanova G."/>
        </authorList>
    </citation>
    <scope>NUCLEOTIDE SEQUENCE [LARGE SCALE GENOMIC DNA]</scope>
</reference>
<accession>A0ABP0C1V4</accession>
<evidence type="ECO:0000256" key="1">
    <source>
        <dbReference type="ARBA" id="ARBA00008828"/>
    </source>
</evidence>
<dbReference type="SUPFAM" id="SSF48371">
    <property type="entry name" value="ARM repeat"/>
    <property type="match status" value="1"/>
</dbReference>
<dbReference type="PANTHER" id="PTHR12354:SF1">
    <property type="entry name" value="INTERFERON-RELATED DEVELOPMENTAL REGULATOR 1"/>
    <property type="match status" value="1"/>
</dbReference>
<protein>
    <recommendedName>
        <fullName evidence="3">Interferon-related developmental regulator N-terminal domain-containing protein</fullName>
    </recommendedName>
</protein>
<keyword evidence="5" id="KW-1185">Reference proteome</keyword>
<feature type="compositionally biased region" description="Acidic residues" evidence="2">
    <location>
        <begin position="354"/>
        <end position="370"/>
    </location>
</feature>
<dbReference type="PANTHER" id="PTHR12354">
    <property type="entry name" value="INTERFERON-RELATED DEVELOPMENTAL REGULATOR"/>
    <property type="match status" value="1"/>
</dbReference>
<comment type="caution">
    <text evidence="4">The sequence shown here is derived from an EMBL/GenBank/DDBJ whole genome shotgun (WGS) entry which is preliminary data.</text>
</comment>
<dbReference type="InterPro" id="IPR039777">
    <property type="entry name" value="IFRD"/>
</dbReference>
<organism evidence="4 5">
    <name type="scientific">Sporothrix eucalyptigena</name>
    <dbReference type="NCBI Taxonomy" id="1812306"/>
    <lineage>
        <taxon>Eukaryota</taxon>
        <taxon>Fungi</taxon>
        <taxon>Dikarya</taxon>
        <taxon>Ascomycota</taxon>
        <taxon>Pezizomycotina</taxon>
        <taxon>Sordariomycetes</taxon>
        <taxon>Sordariomycetidae</taxon>
        <taxon>Ophiostomatales</taxon>
        <taxon>Ophiostomataceae</taxon>
        <taxon>Sporothrix</taxon>
    </lineage>
</organism>
<evidence type="ECO:0000256" key="2">
    <source>
        <dbReference type="SAM" id="MobiDB-lite"/>
    </source>
</evidence>
<dbReference type="EMBL" id="CAWUHD010000063">
    <property type="protein sequence ID" value="CAK7225970.1"/>
    <property type="molecule type" value="Genomic_DNA"/>
</dbReference>